<reference evidence="7" key="1">
    <citation type="journal article" date="2019" name="Int. J. Syst. Evol. Microbiol.">
        <title>The Global Catalogue of Microorganisms (GCM) 10K type strain sequencing project: providing services to taxonomists for standard genome sequencing and annotation.</title>
        <authorList>
            <consortium name="The Broad Institute Genomics Platform"/>
            <consortium name="The Broad Institute Genome Sequencing Center for Infectious Disease"/>
            <person name="Wu L."/>
            <person name="Ma J."/>
        </authorList>
    </citation>
    <scope>NUCLEOTIDE SEQUENCE [LARGE SCALE GENOMIC DNA]</scope>
    <source>
        <strain evidence="7">CGMCC 1.12664</strain>
    </source>
</reference>
<accession>A0A917A2G9</accession>
<evidence type="ECO:0000256" key="2">
    <source>
        <dbReference type="ARBA" id="ARBA00022741"/>
    </source>
</evidence>
<evidence type="ECO:0000256" key="3">
    <source>
        <dbReference type="ARBA" id="ARBA00022777"/>
    </source>
</evidence>
<gene>
    <name evidence="6" type="ORF">GCM10011360_09920</name>
</gene>
<dbReference type="SUPFAM" id="SSF111331">
    <property type="entry name" value="NAD kinase/diacylglycerol kinase-like"/>
    <property type="match status" value="1"/>
</dbReference>
<proteinExistence type="predicted"/>
<dbReference type="RefSeq" id="WP_229737429.1">
    <property type="nucleotide sequence ID" value="NZ_BMFJ01000001.1"/>
</dbReference>
<feature type="domain" description="DAGKc" evidence="5">
    <location>
        <begin position="19"/>
        <end position="155"/>
    </location>
</feature>
<dbReference type="PROSITE" id="PS50146">
    <property type="entry name" value="DAGK"/>
    <property type="match status" value="1"/>
</dbReference>
<dbReference type="InterPro" id="IPR050187">
    <property type="entry name" value="Lipid_Phosphate_FormReg"/>
</dbReference>
<dbReference type="InterPro" id="IPR001206">
    <property type="entry name" value="Diacylglycerol_kinase_cat_dom"/>
</dbReference>
<dbReference type="Pfam" id="PF19279">
    <property type="entry name" value="YegS_C"/>
    <property type="match status" value="1"/>
</dbReference>
<dbReference type="GO" id="GO:0005524">
    <property type="term" value="F:ATP binding"/>
    <property type="evidence" value="ECO:0007669"/>
    <property type="project" value="UniProtKB-KW"/>
</dbReference>
<keyword evidence="7" id="KW-1185">Reference proteome</keyword>
<evidence type="ECO:0000313" key="7">
    <source>
        <dbReference type="Proteomes" id="UP000612855"/>
    </source>
</evidence>
<keyword evidence="2" id="KW-0547">Nucleotide-binding</keyword>
<keyword evidence="4" id="KW-0067">ATP-binding</keyword>
<dbReference type="Pfam" id="PF00781">
    <property type="entry name" value="DAGK_cat"/>
    <property type="match status" value="1"/>
</dbReference>
<sequence>MTLMTQPPSAPDQAAPVPDRARSICVIANPGSGKRDPDLFDGIRRTICEGDRRCDLREAAKGDSLEKLARQAVDEGFDVVAAAGGDGTIAAVASAIFKARDSRDTLPALGVIPLGTFNYVARSLDLPLEDPSAAARLLLDAPARPFAIGEVNGRVFLNNASLGAYPAILDQREGIYRKWGRSRIAAYWSVIRALSTLGKPLSMQIEADGKRIRKKSPLAFVANSSYQIEQFDLPGAEDVRDGRFALFVAPDTGRFRMILSAIRLAGRTARLGRDMELFSGESVTISTRQSRRLVAFDGEKEEMDSPFRFRVHPDILRVIAPDPVRTPEA</sequence>
<protein>
    <submittedName>
        <fullName evidence="6">Diacylglycerol kinase</fullName>
    </submittedName>
</protein>
<evidence type="ECO:0000259" key="5">
    <source>
        <dbReference type="PROSITE" id="PS50146"/>
    </source>
</evidence>
<dbReference type="Proteomes" id="UP000612855">
    <property type="component" value="Unassembled WGS sequence"/>
</dbReference>
<dbReference type="PANTHER" id="PTHR12358">
    <property type="entry name" value="SPHINGOSINE KINASE"/>
    <property type="match status" value="1"/>
</dbReference>
<keyword evidence="1" id="KW-0808">Transferase</keyword>
<comment type="caution">
    <text evidence="6">The sequence shown here is derived from an EMBL/GenBank/DDBJ whole genome shotgun (WGS) entry which is preliminary data.</text>
</comment>
<evidence type="ECO:0000256" key="1">
    <source>
        <dbReference type="ARBA" id="ARBA00022679"/>
    </source>
</evidence>
<dbReference type="InterPro" id="IPR045540">
    <property type="entry name" value="YegS/DAGK_C"/>
</dbReference>
<keyword evidence="3 6" id="KW-0418">Kinase</keyword>
<dbReference type="PANTHER" id="PTHR12358:SF54">
    <property type="entry name" value="SPHINGOSINE KINASE RELATED PROTEIN"/>
    <property type="match status" value="1"/>
</dbReference>
<dbReference type="GO" id="GO:0016301">
    <property type="term" value="F:kinase activity"/>
    <property type="evidence" value="ECO:0007669"/>
    <property type="project" value="UniProtKB-KW"/>
</dbReference>
<organism evidence="6 7">
    <name type="scientific">Primorskyibacter flagellatus</name>
    <dbReference type="NCBI Taxonomy" id="1387277"/>
    <lineage>
        <taxon>Bacteria</taxon>
        <taxon>Pseudomonadati</taxon>
        <taxon>Pseudomonadota</taxon>
        <taxon>Alphaproteobacteria</taxon>
        <taxon>Rhodobacterales</taxon>
        <taxon>Roseobacteraceae</taxon>
        <taxon>Primorskyibacter</taxon>
    </lineage>
</organism>
<dbReference type="InterPro" id="IPR017438">
    <property type="entry name" value="ATP-NAD_kinase_N"/>
</dbReference>
<evidence type="ECO:0000313" key="6">
    <source>
        <dbReference type="EMBL" id="GGE23390.1"/>
    </source>
</evidence>
<dbReference type="Gene3D" id="2.60.200.40">
    <property type="match status" value="1"/>
</dbReference>
<dbReference type="InterPro" id="IPR016064">
    <property type="entry name" value="NAD/diacylglycerol_kinase_sf"/>
</dbReference>
<evidence type="ECO:0000256" key="4">
    <source>
        <dbReference type="ARBA" id="ARBA00022840"/>
    </source>
</evidence>
<dbReference type="Gene3D" id="3.40.50.10330">
    <property type="entry name" value="Probable inorganic polyphosphate/atp-NAD kinase, domain 1"/>
    <property type="match status" value="1"/>
</dbReference>
<dbReference type="SMART" id="SM00046">
    <property type="entry name" value="DAGKc"/>
    <property type="match status" value="1"/>
</dbReference>
<dbReference type="AlphaFoldDB" id="A0A917A2G9"/>
<name>A0A917A2G9_9RHOB</name>
<dbReference type="EMBL" id="BMFJ01000001">
    <property type="protein sequence ID" value="GGE23390.1"/>
    <property type="molecule type" value="Genomic_DNA"/>
</dbReference>